<evidence type="ECO:0000259" key="1">
    <source>
        <dbReference type="Pfam" id="PF25298"/>
    </source>
</evidence>
<feature type="domain" description="FP protein C-terminal" evidence="1">
    <location>
        <begin position="169"/>
        <end position="220"/>
    </location>
</feature>
<sequence>MVNLCKSDTALRTVKTQTLEIPRIPFYFSLFLQINSFMSRHIILTVLLVSSFYLKAHECYENWQDSPRDAIHNDYVQENMLYNVIVYGFAKTPKDESIMKLVELTGRKLHIKHPLDDVESAWRKPFGEDKGQQAIVISFKNRESRVKWLTAYKRSKLWYVKFYVTEQLTTHNLNLVKGTKRLAKENKWKHVWVRDGKVYVRQNDTSEVYTVKNLASVHSIMQVSTTEDPWER</sequence>
<organism evidence="2">
    <name type="scientific">Cacopsylla melanoneura</name>
    <dbReference type="NCBI Taxonomy" id="428564"/>
    <lineage>
        <taxon>Eukaryota</taxon>
        <taxon>Metazoa</taxon>
        <taxon>Ecdysozoa</taxon>
        <taxon>Arthropoda</taxon>
        <taxon>Hexapoda</taxon>
        <taxon>Insecta</taxon>
        <taxon>Pterygota</taxon>
        <taxon>Neoptera</taxon>
        <taxon>Paraneoptera</taxon>
        <taxon>Hemiptera</taxon>
        <taxon>Sternorrhyncha</taxon>
        <taxon>Psylloidea</taxon>
        <taxon>Psyllidae</taxon>
        <taxon>Psyllinae</taxon>
        <taxon>Cacopsylla</taxon>
    </lineage>
</organism>
<dbReference type="InterPro" id="IPR057251">
    <property type="entry name" value="FP_C"/>
</dbReference>
<evidence type="ECO:0000313" key="2">
    <source>
        <dbReference type="EMBL" id="CAG6677520.1"/>
    </source>
</evidence>
<proteinExistence type="predicted"/>
<accession>A0A8D8T0J6</accession>
<protein>
    <recommendedName>
        <fullName evidence="1">FP protein C-terminal domain-containing protein</fullName>
    </recommendedName>
</protein>
<reference evidence="2" key="1">
    <citation type="submission" date="2021-05" db="EMBL/GenBank/DDBJ databases">
        <authorList>
            <person name="Alioto T."/>
            <person name="Alioto T."/>
            <person name="Gomez Garrido J."/>
        </authorList>
    </citation>
    <scope>NUCLEOTIDE SEQUENCE</scope>
</reference>
<dbReference type="AlphaFoldDB" id="A0A8D8T0J6"/>
<dbReference type="Pfam" id="PF25298">
    <property type="entry name" value="Baculo_FP_2nd"/>
    <property type="match status" value="1"/>
</dbReference>
<dbReference type="EMBL" id="HBUF01242741">
    <property type="protein sequence ID" value="CAG6677520.1"/>
    <property type="molecule type" value="Transcribed_RNA"/>
</dbReference>
<name>A0A8D8T0J6_9HEMI</name>